<dbReference type="SUPFAM" id="SSF57701">
    <property type="entry name" value="Zn2/Cys6 DNA-binding domain"/>
    <property type="match status" value="1"/>
</dbReference>
<sequence>MLPINRLRVRKACITCKRRKIKCDGQNPCQNCIKHNIHCSYQLDTPKLVARNDSISDASYQSVPSLSSPWQCFSPHKYRFHRRHQNLLPFYLGNVLMRSLPQSVIDEHSLRPPRLQFYGWNMSGGHYLKQRQTTTSKGTICWQWDFSDPIQQNLVEKLVQFYFKNVNRFLSIVHEQAFWQQFKAGFVNRDPQGSSDLFEAILNLIVAIALRFSYSKVTDPLNSTPESPATFSTNECLSKDEANWIEAHSNLEETLFDYAYTVTTQMSFEWESFELIQSWLLMAFYLRTCHRQVSCWQALSRAVQMCNGMSLFLNKFPENHNAYDECRARNCYWACFTLDRLIGFQMGRIPELAPPGPQMLPPDVATDSWLSSETIVLYKLALIITDCQKRYGEELSIQEYQAVKSRLIEWYNEVGPTLIDVDLCTRQVILTYLDVRIALEIRSLFPFLDANENYSQIHRVDLGALPIDAPTLLDLVEQILNTFRGIVESGLFFRPWWLNLSLLFISSIICLILIQSGIQVLRAQSLLKKSFDIWQYIENSTAPNPPGMVTECLWCLKMLNHMFCQRLKQSAKELENTVGLDHANDSVNNNKFRQFGKVEKVEKVDKVDKETIREETFNFGIGDASSPSVDSNSEDLFAHLQWFDQWLDVNNLDTML</sequence>
<evidence type="ECO:0000256" key="3">
    <source>
        <dbReference type="ARBA" id="ARBA00023242"/>
    </source>
</evidence>
<proteinExistence type="predicted"/>
<feature type="domain" description="Zn(2)-C6 fungal-type" evidence="5">
    <location>
        <begin position="12"/>
        <end position="41"/>
    </location>
</feature>
<keyword evidence="2" id="KW-0862">Zinc</keyword>
<protein>
    <submittedName>
        <fullName evidence="6">LANO_0D04324g1_1</fullName>
    </submittedName>
</protein>
<evidence type="ECO:0000259" key="5">
    <source>
        <dbReference type="PROSITE" id="PS50048"/>
    </source>
</evidence>
<dbReference type="Proteomes" id="UP000189911">
    <property type="component" value="Chromosome D"/>
</dbReference>
<dbReference type="SMART" id="SM00066">
    <property type="entry name" value="GAL4"/>
    <property type="match status" value="1"/>
</dbReference>
<dbReference type="Gene3D" id="4.10.240.10">
    <property type="entry name" value="Zn(2)-C6 fungal-type DNA-binding domain"/>
    <property type="match status" value="1"/>
</dbReference>
<gene>
    <name evidence="6" type="ORF">LANO_0D04324G</name>
</gene>
<keyword evidence="1" id="KW-0479">Metal-binding</keyword>
<keyword evidence="7" id="KW-1185">Reference proteome</keyword>
<dbReference type="EMBL" id="LT598448">
    <property type="protein sequence ID" value="SCU89259.1"/>
    <property type="molecule type" value="Genomic_DNA"/>
</dbReference>
<evidence type="ECO:0000256" key="4">
    <source>
        <dbReference type="SAM" id="Phobius"/>
    </source>
</evidence>
<dbReference type="PROSITE" id="PS50048">
    <property type="entry name" value="ZN2_CY6_FUNGAL_2"/>
    <property type="match status" value="1"/>
</dbReference>
<dbReference type="PANTHER" id="PTHR46910:SF1">
    <property type="entry name" value="MISCELLANEOUS ZN(II)2CYS6 TRANSCRIPTION FACTOR (EUROFUNG)-RELATED"/>
    <property type="match status" value="1"/>
</dbReference>
<dbReference type="PANTHER" id="PTHR46910">
    <property type="entry name" value="TRANSCRIPTION FACTOR PDR1"/>
    <property type="match status" value="1"/>
</dbReference>
<dbReference type="GO" id="GO:0003677">
    <property type="term" value="F:DNA binding"/>
    <property type="evidence" value="ECO:0007669"/>
    <property type="project" value="InterPro"/>
</dbReference>
<dbReference type="SMART" id="SM00906">
    <property type="entry name" value="Fungal_trans"/>
    <property type="match status" value="1"/>
</dbReference>
<dbReference type="InterPro" id="IPR036864">
    <property type="entry name" value="Zn2-C6_fun-type_DNA-bd_sf"/>
</dbReference>
<evidence type="ECO:0000313" key="7">
    <source>
        <dbReference type="Proteomes" id="UP000189911"/>
    </source>
</evidence>
<dbReference type="InterPro" id="IPR050987">
    <property type="entry name" value="AtrR-like"/>
</dbReference>
<dbReference type="PROSITE" id="PS00463">
    <property type="entry name" value="ZN2_CY6_FUNGAL_1"/>
    <property type="match status" value="1"/>
</dbReference>
<evidence type="ECO:0000313" key="6">
    <source>
        <dbReference type="EMBL" id="SCU89259.1"/>
    </source>
</evidence>
<accession>A0A1G4JGG0</accession>
<keyword evidence="4" id="KW-0812">Transmembrane</keyword>
<dbReference type="Pfam" id="PF00172">
    <property type="entry name" value="Zn_clus"/>
    <property type="match status" value="1"/>
</dbReference>
<keyword evidence="4" id="KW-0472">Membrane</keyword>
<dbReference type="OrthoDB" id="4064873at2759"/>
<evidence type="ECO:0000256" key="1">
    <source>
        <dbReference type="ARBA" id="ARBA00022723"/>
    </source>
</evidence>
<dbReference type="AlphaFoldDB" id="A0A1G4JGG0"/>
<dbReference type="GO" id="GO:0000981">
    <property type="term" value="F:DNA-binding transcription factor activity, RNA polymerase II-specific"/>
    <property type="evidence" value="ECO:0007669"/>
    <property type="project" value="InterPro"/>
</dbReference>
<keyword evidence="4" id="KW-1133">Transmembrane helix</keyword>
<dbReference type="CDD" id="cd00067">
    <property type="entry name" value="GAL4"/>
    <property type="match status" value="1"/>
</dbReference>
<dbReference type="InterPro" id="IPR007219">
    <property type="entry name" value="XnlR_reg_dom"/>
</dbReference>
<reference evidence="7" key="1">
    <citation type="submission" date="2016-03" db="EMBL/GenBank/DDBJ databases">
        <authorList>
            <person name="Devillers Hugo."/>
        </authorList>
    </citation>
    <scope>NUCLEOTIDE SEQUENCE [LARGE SCALE GENOMIC DNA]</scope>
</reference>
<evidence type="ECO:0000256" key="2">
    <source>
        <dbReference type="ARBA" id="ARBA00022833"/>
    </source>
</evidence>
<organism evidence="6 7">
    <name type="scientific">Lachancea nothofagi CBS 11611</name>
    <dbReference type="NCBI Taxonomy" id="1266666"/>
    <lineage>
        <taxon>Eukaryota</taxon>
        <taxon>Fungi</taxon>
        <taxon>Dikarya</taxon>
        <taxon>Ascomycota</taxon>
        <taxon>Saccharomycotina</taxon>
        <taxon>Saccharomycetes</taxon>
        <taxon>Saccharomycetales</taxon>
        <taxon>Saccharomycetaceae</taxon>
        <taxon>Lachancea</taxon>
    </lineage>
</organism>
<name>A0A1G4JGG0_9SACH</name>
<dbReference type="Pfam" id="PF04082">
    <property type="entry name" value="Fungal_trans"/>
    <property type="match status" value="1"/>
</dbReference>
<feature type="transmembrane region" description="Helical" evidence="4">
    <location>
        <begin position="496"/>
        <end position="521"/>
    </location>
</feature>
<dbReference type="GO" id="GO:0045944">
    <property type="term" value="P:positive regulation of transcription by RNA polymerase II"/>
    <property type="evidence" value="ECO:0007669"/>
    <property type="project" value="UniProtKB-ARBA"/>
</dbReference>
<keyword evidence="3" id="KW-0539">Nucleus</keyword>
<dbReference type="GO" id="GO:0008270">
    <property type="term" value="F:zinc ion binding"/>
    <property type="evidence" value="ECO:0007669"/>
    <property type="project" value="InterPro"/>
</dbReference>
<dbReference type="CDD" id="cd12148">
    <property type="entry name" value="fungal_TF_MHR"/>
    <property type="match status" value="1"/>
</dbReference>
<dbReference type="GO" id="GO:0006351">
    <property type="term" value="P:DNA-templated transcription"/>
    <property type="evidence" value="ECO:0007669"/>
    <property type="project" value="InterPro"/>
</dbReference>
<dbReference type="InterPro" id="IPR001138">
    <property type="entry name" value="Zn2Cys6_DnaBD"/>
</dbReference>